<proteinExistence type="inferred from homology"/>
<evidence type="ECO:0000313" key="11">
    <source>
        <dbReference type="Proteomes" id="UP000193218"/>
    </source>
</evidence>
<evidence type="ECO:0000256" key="1">
    <source>
        <dbReference type="ARBA" id="ARBA00000707"/>
    </source>
</evidence>
<feature type="region of interest" description="Disordered" evidence="8">
    <location>
        <begin position="1"/>
        <end position="54"/>
    </location>
</feature>
<dbReference type="PANTHER" id="PTHR21646:SF24">
    <property type="entry name" value="UBIQUITIN CARBOXYL-TERMINAL HYDROLASE"/>
    <property type="match status" value="1"/>
</dbReference>
<dbReference type="InterPro" id="IPR028889">
    <property type="entry name" value="USP"/>
</dbReference>
<dbReference type="AlphaFoldDB" id="A0A1Y1UQX4"/>
<feature type="compositionally biased region" description="Low complexity" evidence="8">
    <location>
        <begin position="1093"/>
        <end position="1102"/>
    </location>
</feature>
<dbReference type="SUPFAM" id="SSF143791">
    <property type="entry name" value="DUSP-like"/>
    <property type="match status" value="1"/>
</dbReference>
<gene>
    <name evidence="10" type="ORF">BD324DRAFT_610768</name>
</gene>
<accession>A0A1Y1UQX4</accession>
<dbReference type="InParanoid" id="A0A1Y1UQX4"/>
<name>A0A1Y1UQX4_9TREE</name>
<evidence type="ECO:0000259" key="9">
    <source>
        <dbReference type="PROSITE" id="PS50235"/>
    </source>
</evidence>
<feature type="domain" description="USP" evidence="9">
    <location>
        <begin position="367"/>
        <end position="1046"/>
    </location>
</feature>
<dbReference type="InterPro" id="IPR050185">
    <property type="entry name" value="Ub_carboxyl-term_hydrolase"/>
</dbReference>
<evidence type="ECO:0000256" key="8">
    <source>
        <dbReference type="SAM" id="MobiDB-lite"/>
    </source>
</evidence>
<dbReference type="GeneID" id="33556028"/>
<dbReference type="Gene3D" id="3.30.2230.10">
    <property type="entry name" value="DUSP-like"/>
    <property type="match status" value="1"/>
</dbReference>
<reference evidence="10 11" key="1">
    <citation type="submission" date="2017-03" db="EMBL/GenBank/DDBJ databases">
        <title>Widespread Adenine N6-methylation of Active Genes in Fungi.</title>
        <authorList>
            <consortium name="DOE Joint Genome Institute"/>
            <person name="Mondo S.J."/>
            <person name="Dannebaum R.O."/>
            <person name="Kuo R.C."/>
            <person name="Louie K.B."/>
            <person name="Bewick A.J."/>
            <person name="Labutti K."/>
            <person name="Haridas S."/>
            <person name="Kuo A."/>
            <person name="Salamov A."/>
            <person name="Ahrendt S.R."/>
            <person name="Lau R."/>
            <person name="Bowen B.P."/>
            <person name="Lipzen A."/>
            <person name="Sullivan W."/>
            <person name="Andreopoulos W.B."/>
            <person name="Clum A."/>
            <person name="Lindquist E."/>
            <person name="Daum C."/>
            <person name="Northen T.R."/>
            <person name="Ramamoorthy G."/>
            <person name="Schmitz R.J."/>
            <person name="Gryganskyi A."/>
            <person name="Culley D."/>
            <person name="Magnuson J."/>
            <person name="James T.Y."/>
            <person name="O'Malley M.A."/>
            <person name="Stajich J.E."/>
            <person name="Spatafora J.W."/>
            <person name="Visel A."/>
            <person name="Grigoriev I.V."/>
        </authorList>
    </citation>
    <scope>NUCLEOTIDE SEQUENCE [LARGE SCALE GENOMIC DNA]</scope>
    <source>
        <strain evidence="10 11">NRRL Y-17943</strain>
    </source>
</reference>
<keyword evidence="7" id="KW-0788">Thiol protease</keyword>
<organism evidence="10 11">
    <name type="scientific">Kockovaella imperatae</name>
    <dbReference type="NCBI Taxonomy" id="4999"/>
    <lineage>
        <taxon>Eukaryota</taxon>
        <taxon>Fungi</taxon>
        <taxon>Dikarya</taxon>
        <taxon>Basidiomycota</taxon>
        <taxon>Agaricomycotina</taxon>
        <taxon>Tremellomycetes</taxon>
        <taxon>Tremellales</taxon>
        <taxon>Cuniculitremaceae</taxon>
        <taxon>Kockovaella</taxon>
    </lineage>
</organism>
<dbReference type="InterPro" id="IPR001394">
    <property type="entry name" value="Peptidase_C19_UCH"/>
</dbReference>
<evidence type="ECO:0000256" key="2">
    <source>
        <dbReference type="ARBA" id="ARBA00009085"/>
    </source>
</evidence>
<dbReference type="PROSITE" id="PS00972">
    <property type="entry name" value="USP_1"/>
    <property type="match status" value="1"/>
</dbReference>
<dbReference type="STRING" id="4999.A0A1Y1UQX4"/>
<dbReference type="EC" id="3.4.19.12" evidence="3"/>
<keyword evidence="4" id="KW-0645">Protease</keyword>
<comment type="caution">
    <text evidence="10">The sequence shown here is derived from an EMBL/GenBank/DDBJ whole genome shotgun (WGS) entry which is preliminary data.</text>
</comment>
<dbReference type="FunCoup" id="A0A1Y1UQX4">
    <property type="interactions" value="416"/>
</dbReference>
<keyword evidence="11" id="KW-1185">Reference proteome</keyword>
<dbReference type="OrthoDB" id="292964at2759"/>
<dbReference type="PROSITE" id="PS50235">
    <property type="entry name" value="USP_3"/>
    <property type="match status" value="1"/>
</dbReference>
<evidence type="ECO:0000313" key="10">
    <source>
        <dbReference type="EMBL" id="ORX40453.1"/>
    </source>
</evidence>
<dbReference type="SUPFAM" id="SSF54001">
    <property type="entry name" value="Cysteine proteinases"/>
    <property type="match status" value="1"/>
</dbReference>
<evidence type="ECO:0000256" key="7">
    <source>
        <dbReference type="ARBA" id="ARBA00022807"/>
    </source>
</evidence>
<sequence length="1140" mass="125474">MSSLKRPRSHPPSPTTSSSSKRAASEDPLSTDLPESPDSARTAEPEDPNWVQKTQDFHLESDPASMDVDKPENKYKSQYDSLLNEISPPFTPWTLYYLLPSAFLNDIKHAALGDGDPDLKLDLSPLVLSPIKVCSYVHPKSFAVDQDFWPIRAGLQENDDFVYISSAGWQKIVEWYPYDGPVLPRWCLPGDTFEIAPKIYTLHIFKRTNDQPAFPTVSAPLFTCPSVLPLKDLHAVLHALYAHLRQPRPETRLWTFAAPPEPIVDLVIDPAVVIQSASTFLDQNITCAEAGLEQGDQLALEFAQPGPIGTMWAVDSDGGKAAELNLASATAPPPLFSKPAFFGGSGESSQGVQTRSSARKVRGKGLVGLVNLGNTCFMNSAVQCLSNTVELKDYFLSGVYKSELNADNPLGMGGKVAENFGATIEALWTQPESSFGFSPRQLKYTTSRFAPQFAGYGQHDTQEFIAFLLDGLHEDLNRIHKKPYIEKPDWKPGGGDKELALLGKECWDGYKKRNDSVIVDLFQGQLKSTLVCPVCTKESITLDPFMYLTVPLPIAQTRIFKCHFVPLDPEKLPCPVRLLIPQNASFMQVKEKLGSLFNCDAKKIIGFDLWKGAVYAWWLDADHNSACKDSDEAVFYELAVEVKAGRSVGHLPGEAITVPVYTLHSVDGHQQTETSQPFFITLSKAEAADPVLVREAITRGYSRLIRPEMRSKMWTSSGSSRAARAIPHMGDDSEEPDEHPSGPLAPRGDLFKVHVAEAESGSSLNIFKGKDDVIPFYKGGLTHAAGTWSLLESRRKPKKNMFGHITTGIKSIVGHGSDDEGSPATTPLGPPVAVRPGEGIFCEWPVKKFSEFFDATRLADAVVDPAIAKEAEKRKNGRSISLEDCLDEFSKEETLGQDDLWYCPQCKKHQAATKKLEIYQAPDILVICIKRFGSSRRLHDKLDNMVNFPIDGLDLTERVGERQVAKTLHLNAEQAKEYGMQSDDQIIYDLYAVDNHFGGLGGGHYTAFCKNAEDGRWYNYDDSRVSPASPDAVQSKAAYLLFYRRRTDRLIGGISRIKAEEASRAVSPIPSEADDTPSSGAVTPSTPAPPSPTLSSRSSVDSRPPDLDWINGTLSSDVKLAEVGSAIGYGNDAWKTKDEP</sequence>
<dbReference type="GO" id="GO:0016579">
    <property type="term" value="P:protein deubiquitination"/>
    <property type="evidence" value="ECO:0007669"/>
    <property type="project" value="InterPro"/>
</dbReference>
<comment type="similarity">
    <text evidence="2">Belongs to the peptidase C19 family.</text>
</comment>
<dbReference type="RefSeq" id="XP_021874132.1">
    <property type="nucleotide sequence ID" value="XM_022014220.1"/>
</dbReference>
<evidence type="ECO:0000256" key="4">
    <source>
        <dbReference type="ARBA" id="ARBA00022670"/>
    </source>
</evidence>
<feature type="region of interest" description="Disordered" evidence="8">
    <location>
        <begin position="1061"/>
        <end position="1108"/>
    </location>
</feature>
<dbReference type="EMBL" id="NBSH01000001">
    <property type="protein sequence ID" value="ORX40453.1"/>
    <property type="molecule type" value="Genomic_DNA"/>
</dbReference>
<dbReference type="PANTHER" id="PTHR21646">
    <property type="entry name" value="UBIQUITIN CARBOXYL-TERMINAL HYDROLASE"/>
    <property type="match status" value="1"/>
</dbReference>
<evidence type="ECO:0000256" key="5">
    <source>
        <dbReference type="ARBA" id="ARBA00022786"/>
    </source>
</evidence>
<protein>
    <recommendedName>
        <fullName evidence="3">ubiquitinyl hydrolase 1</fullName>
        <ecNumber evidence="3">3.4.19.12</ecNumber>
    </recommendedName>
</protein>
<comment type="catalytic activity">
    <reaction evidence="1">
        <text>Thiol-dependent hydrolysis of ester, thioester, amide, peptide and isopeptide bonds formed by the C-terminal Gly of ubiquitin (a 76-residue protein attached to proteins as an intracellular targeting signal).</text>
        <dbReference type="EC" id="3.4.19.12"/>
    </reaction>
</comment>
<dbReference type="GO" id="GO:0004843">
    <property type="term" value="F:cysteine-type deubiquitinase activity"/>
    <property type="evidence" value="ECO:0007669"/>
    <property type="project" value="UniProtKB-EC"/>
</dbReference>
<keyword evidence="6" id="KW-0378">Hydrolase</keyword>
<dbReference type="Proteomes" id="UP000193218">
    <property type="component" value="Unassembled WGS sequence"/>
</dbReference>
<dbReference type="PROSITE" id="PS00973">
    <property type="entry name" value="USP_2"/>
    <property type="match status" value="1"/>
</dbReference>
<dbReference type="InterPro" id="IPR038765">
    <property type="entry name" value="Papain-like_cys_pep_sf"/>
</dbReference>
<dbReference type="CDD" id="cd02674">
    <property type="entry name" value="Peptidase_C19R"/>
    <property type="match status" value="1"/>
</dbReference>
<feature type="region of interest" description="Disordered" evidence="8">
    <location>
        <begin position="715"/>
        <end position="747"/>
    </location>
</feature>
<feature type="compositionally biased region" description="Low complexity" evidence="8">
    <location>
        <begin position="1076"/>
        <end position="1085"/>
    </location>
</feature>
<dbReference type="InterPro" id="IPR035927">
    <property type="entry name" value="DUSP-like_sf"/>
</dbReference>
<dbReference type="InterPro" id="IPR018200">
    <property type="entry name" value="USP_CS"/>
</dbReference>
<evidence type="ECO:0000256" key="6">
    <source>
        <dbReference type="ARBA" id="ARBA00022801"/>
    </source>
</evidence>
<evidence type="ECO:0000256" key="3">
    <source>
        <dbReference type="ARBA" id="ARBA00012759"/>
    </source>
</evidence>
<dbReference type="Pfam" id="PF00443">
    <property type="entry name" value="UCH"/>
    <property type="match status" value="1"/>
</dbReference>
<dbReference type="GO" id="GO:0006508">
    <property type="term" value="P:proteolysis"/>
    <property type="evidence" value="ECO:0007669"/>
    <property type="project" value="UniProtKB-KW"/>
</dbReference>
<keyword evidence="5" id="KW-0833">Ubl conjugation pathway</keyword>
<dbReference type="Gene3D" id="3.90.70.10">
    <property type="entry name" value="Cysteine proteinases"/>
    <property type="match status" value="2"/>
</dbReference>